<evidence type="ECO:0000313" key="1">
    <source>
        <dbReference type="EMBL" id="CAK7351337.1"/>
    </source>
</evidence>
<reference evidence="1 2" key="1">
    <citation type="submission" date="2024-01" db="EMBL/GenBank/DDBJ databases">
        <authorList>
            <person name="Waweru B."/>
        </authorList>
    </citation>
    <scope>NUCLEOTIDE SEQUENCE [LARGE SCALE GENOMIC DNA]</scope>
</reference>
<sequence length="60" mass="7146">MKLDKYSRFLTKKSDGVEMILKLTWNGCPPKDPLIVSKMQDKPLEEQMLQKIWQRKPRKA</sequence>
<comment type="caution">
    <text evidence="1">The sequence shown here is derived from an EMBL/GenBank/DDBJ whole genome shotgun (WGS) entry which is preliminary data.</text>
</comment>
<accession>A0AAV1SJ84</accession>
<protein>
    <submittedName>
        <fullName evidence="1">Uncharacterized protein</fullName>
    </submittedName>
</protein>
<evidence type="ECO:0000313" key="2">
    <source>
        <dbReference type="Proteomes" id="UP001314170"/>
    </source>
</evidence>
<dbReference type="AlphaFoldDB" id="A0AAV1SJ84"/>
<gene>
    <name evidence="1" type="ORF">DCAF_LOCUS23803</name>
</gene>
<organism evidence="1 2">
    <name type="scientific">Dovyalis caffra</name>
    <dbReference type="NCBI Taxonomy" id="77055"/>
    <lineage>
        <taxon>Eukaryota</taxon>
        <taxon>Viridiplantae</taxon>
        <taxon>Streptophyta</taxon>
        <taxon>Embryophyta</taxon>
        <taxon>Tracheophyta</taxon>
        <taxon>Spermatophyta</taxon>
        <taxon>Magnoliopsida</taxon>
        <taxon>eudicotyledons</taxon>
        <taxon>Gunneridae</taxon>
        <taxon>Pentapetalae</taxon>
        <taxon>rosids</taxon>
        <taxon>fabids</taxon>
        <taxon>Malpighiales</taxon>
        <taxon>Salicaceae</taxon>
        <taxon>Flacourtieae</taxon>
        <taxon>Dovyalis</taxon>
    </lineage>
</organism>
<dbReference type="EMBL" id="CAWUPB010001184">
    <property type="protein sequence ID" value="CAK7351337.1"/>
    <property type="molecule type" value="Genomic_DNA"/>
</dbReference>
<keyword evidence="2" id="KW-1185">Reference proteome</keyword>
<dbReference type="Proteomes" id="UP001314170">
    <property type="component" value="Unassembled WGS sequence"/>
</dbReference>
<proteinExistence type="predicted"/>
<name>A0AAV1SJ84_9ROSI</name>